<reference evidence="1" key="1">
    <citation type="submission" date="2014-05" db="EMBL/GenBank/DDBJ databases">
        <authorList>
            <person name="Chronopoulou M."/>
        </authorList>
    </citation>
    <scope>NUCLEOTIDE SEQUENCE</scope>
    <source>
        <tissue evidence="1">Whole organism</tissue>
    </source>
</reference>
<evidence type="ECO:0000313" key="1">
    <source>
        <dbReference type="EMBL" id="CDW40038.1"/>
    </source>
</evidence>
<sequence length="50" mass="5535">MMLGLVASNGKAMKPVWFLTGYRLTTEDYVKILASKTRPRFQESSGVAQG</sequence>
<proteinExistence type="predicted"/>
<name>A0A0K2UP66_LEPSM</name>
<organism evidence="1">
    <name type="scientific">Lepeophtheirus salmonis</name>
    <name type="common">Salmon louse</name>
    <name type="synonym">Caligus salmonis</name>
    <dbReference type="NCBI Taxonomy" id="72036"/>
    <lineage>
        <taxon>Eukaryota</taxon>
        <taxon>Metazoa</taxon>
        <taxon>Ecdysozoa</taxon>
        <taxon>Arthropoda</taxon>
        <taxon>Crustacea</taxon>
        <taxon>Multicrustacea</taxon>
        <taxon>Hexanauplia</taxon>
        <taxon>Copepoda</taxon>
        <taxon>Siphonostomatoida</taxon>
        <taxon>Caligidae</taxon>
        <taxon>Lepeophtheirus</taxon>
    </lineage>
</organism>
<protein>
    <submittedName>
        <fullName evidence="1">Uncharacterized protein</fullName>
    </submittedName>
</protein>
<accession>A0A0K2UP66</accession>
<dbReference type="AlphaFoldDB" id="A0A0K2UP66"/>
<dbReference type="EMBL" id="HACA01022677">
    <property type="protein sequence ID" value="CDW40038.1"/>
    <property type="molecule type" value="Transcribed_RNA"/>
</dbReference>